<evidence type="ECO:0000313" key="2">
    <source>
        <dbReference type="EMBL" id="CDW73709.1"/>
    </source>
</evidence>
<feature type="coiled-coil region" evidence="1">
    <location>
        <begin position="55"/>
        <end position="128"/>
    </location>
</feature>
<sequence length="632" mass="74111">MSIIAENQELNDICLDFISFLLRYNKDLDYTDFSDDPNIISKIKRAELFRTWSDVEDLANQMAEIQMNLSGQQVKQLFSIMFQNTISSSIQELFQKYEQMKREEQLKKQDYQKDLQKINIELLRLKEYSAPLPAQKQQTKLDSMAALDMINEVKVAMSKLIENKIIDLEFNLNNKIVYNFNLQFQITRIENIERNSDMHLRTAQILENRYTIDSRRMDKIEETMHDQISIIESMSRRQKSFMDSQEEFKKNLMIRLQRLENDFITKTFEALDAKFDFQSFEHSIKKLQGDVDVFRVEHLTFKEIASGKIDNLDTIFKKVANDSFNKTREVETQLVVWKDEVLKVTEDNIRDIQAMNQKLDGIATEVIEMKNEKRALTNLKQKIHWASDAQAKVEALVEETNNLYSFMQKFIDEHAVNKAKKLRNSDINLKEKMSVMDWLSRNADFLSAAPIQDCILAFKEIYQTDNATLKNAYIFAKHSSNVIQTLLLILEQVVDLPKDDELTQKVTVMFSILEPLLINDQNLEKCLNFNGFQLMLRFITSNVVIDKPPVYIKYCVRCMTSCLRHETVRDEEILANACKIFRICMREEQNLEFVVTKRKDIGNILVETLQSHQYSEAISQEVLSVINLKINQ</sequence>
<protein>
    <submittedName>
        <fullName evidence="2">Uncharacterized protein</fullName>
    </submittedName>
</protein>
<feature type="coiled-coil region" evidence="1">
    <location>
        <begin position="352"/>
        <end position="382"/>
    </location>
</feature>
<proteinExistence type="predicted"/>
<dbReference type="Proteomes" id="UP000039865">
    <property type="component" value="Unassembled WGS sequence"/>
</dbReference>
<accession>A0A077ZUZ4</accession>
<dbReference type="AlphaFoldDB" id="A0A077ZUZ4"/>
<dbReference type="InParanoid" id="A0A077ZUZ4"/>
<evidence type="ECO:0000256" key="1">
    <source>
        <dbReference type="SAM" id="Coils"/>
    </source>
</evidence>
<evidence type="ECO:0000313" key="3">
    <source>
        <dbReference type="Proteomes" id="UP000039865"/>
    </source>
</evidence>
<reference evidence="2 3" key="1">
    <citation type="submission" date="2014-06" db="EMBL/GenBank/DDBJ databases">
        <authorList>
            <person name="Swart Estienne"/>
        </authorList>
    </citation>
    <scope>NUCLEOTIDE SEQUENCE [LARGE SCALE GENOMIC DNA]</scope>
    <source>
        <strain evidence="2 3">130c</strain>
    </source>
</reference>
<organism evidence="2 3">
    <name type="scientific">Stylonychia lemnae</name>
    <name type="common">Ciliate</name>
    <dbReference type="NCBI Taxonomy" id="5949"/>
    <lineage>
        <taxon>Eukaryota</taxon>
        <taxon>Sar</taxon>
        <taxon>Alveolata</taxon>
        <taxon>Ciliophora</taxon>
        <taxon>Intramacronucleata</taxon>
        <taxon>Spirotrichea</taxon>
        <taxon>Stichotrichia</taxon>
        <taxon>Sporadotrichida</taxon>
        <taxon>Oxytrichidae</taxon>
        <taxon>Stylonychinae</taxon>
        <taxon>Stylonychia</taxon>
    </lineage>
</organism>
<keyword evidence="3" id="KW-1185">Reference proteome</keyword>
<name>A0A077ZUZ4_STYLE</name>
<gene>
    <name evidence="2" type="primary">Contig19522.g20694</name>
    <name evidence="2" type="ORF">STYLEM_2695</name>
</gene>
<keyword evidence="1" id="KW-0175">Coiled coil</keyword>
<dbReference type="EMBL" id="CCKQ01002599">
    <property type="protein sequence ID" value="CDW73709.1"/>
    <property type="molecule type" value="Genomic_DNA"/>
</dbReference>
<dbReference type="OrthoDB" id="310184at2759"/>